<evidence type="ECO:0000256" key="1">
    <source>
        <dbReference type="ARBA" id="ARBA00004479"/>
    </source>
</evidence>
<dbReference type="EMBL" id="JAGXEW010000063">
    <property type="protein sequence ID" value="KAK1150414.1"/>
    <property type="molecule type" value="Genomic_DNA"/>
</dbReference>
<keyword evidence="8" id="KW-0393">Immunoglobulin domain</keyword>
<evidence type="ECO:0000256" key="5">
    <source>
        <dbReference type="ARBA" id="ARBA00023136"/>
    </source>
</evidence>
<keyword evidence="4 11" id="KW-1133">Transmembrane helix</keyword>
<evidence type="ECO:0000256" key="2">
    <source>
        <dbReference type="ARBA" id="ARBA00022692"/>
    </source>
</evidence>
<comment type="caution">
    <text evidence="14">The sequence shown here is derived from an EMBL/GenBank/DDBJ whole genome shotgun (WGS) entry which is preliminary data.</text>
</comment>
<evidence type="ECO:0000256" key="8">
    <source>
        <dbReference type="ARBA" id="ARBA00023319"/>
    </source>
</evidence>
<dbReference type="SMART" id="SM00409">
    <property type="entry name" value="IG"/>
    <property type="match status" value="1"/>
</dbReference>
<organism evidence="14 15">
    <name type="scientific">Acipenser oxyrinchus oxyrinchus</name>
    <dbReference type="NCBI Taxonomy" id="40147"/>
    <lineage>
        <taxon>Eukaryota</taxon>
        <taxon>Metazoa</taxon>
        <taxon>Chordata</taxon>
        <taxon>Craniata</taxon>
        <taxon>Vertebrata</taxon>
        <taxon>Euteleostomi</taxon>
        <taxon>Actinopterygii</taxon>
        <taxon>Chondrostei</taxon>
        <taxon>Acipenseriformes</taxon>
        <taxon>Acipenseridae</taxon>
        <taxon>Acipenser</taxon>
    </lineage>
</organism>
<evidence type="ECO:0000256" key="6">
    <source>
        <dbReference type="ARBA" id="ARBA00023157"/>
    </source>
</evidence>
<dbReference type="FunFam" id="2.60.40.10:FF:000774">
    <property type="entry name" value="Hepatitis A virus cellular receptor 1"/>
    <property type="match status" value="1"/>
</dbReference>
<protein>
    <recommendedName>
        <fullName evidence="13">Ig-like domain-containing protein</fullName>
    </recommendedName>
</protein>
<dbReference type="Proteomes" id="UP001230051">
    <property type="component" value="Unassembled WGS sequence"/>
</dbReference>
<dbReference type="Gene3D" id="2.60.40.10">
    <property type="entry name" value="Immunoglobulins"/>
    <property type="match status" value="1"/>
</dbReference>
<dbReference type="InterPro" id="IPR007110">
    <property type="entry name" value="Ig-like_dom"/>
</dbReference>
<evidence type="ECO:0000256" key="10">
    <source>
        <dbReference type="SAM" id="MobiDB-lite"/>
    </source>
</evidence>
<comment type="similarity">
    <text evidence="9">Belongs to the immunoglobulin superfamily. TIM family.</text>
</comment>
<evidence type="ECO:0000256" key="11">
    <source>
        <dbReference type="SAM" id="Phobius"/>
    </source>
</evidence>
<feature type="signal peptide" evidence="12">
    <location>
        <begin position="1"/>
        <end position="25"/>
    </location>
</feature>
<dbReference type="SUPFAM" id="SSF48726">
    <property type="entry name" value="Immunoglobulin"/>
    <property type="match status" value="1"/>
</dbReference>
<dbReference type="Pfam" id="PF07686">
    <property type="entry name" value="V-set"/>
    <property type="match status" value="1"/>
</dbReference>
<dbReference type="GO" id="GO:0043277">
    <property type="term" value="P:apoptotic cell clearance"/>
    <property type="evidence" value="ECO:0007669"/>
    <property type="project" value="TreeGrafter"/>
</dbReference>
<keyword evidence="5 11" id="KW-0472">Membrane</keyword>
<feature type="domain" description="Ig-like" evidence="13">
    <location>
        <begin position="33"/>
        <end position="114"/>
    </location>
</feature>
<dbReference type="PANTHER" id="PTHR46608">
    <property type="entry name" value="T-CELL IMMUNOGLOBULIN AND MUCIN DOMAIN-CONTAINING PROTEIN 4"/>
    <property type="match status" value="1"/>
</dbReference>
<evidence type="ECO:0000256" key="4">
    <source>
        <dbReference type="ARBA" id="ARBA00022989"/>
    </source>
</evidence>
<dbReference type="GO" id="GO:0016020">
    <property type="term" value="C:membrane"/>
    <property type="evidence" value="ECO:0007669"/>
    <property type="project" value="UniProtKB-SubCell"/>
</dbReference>
<evidence type="ECO:0000256" key="7">
    <source>
        <dbReference type="ARBA" id="ARBA00023180"/>
    </source>
</evidence>
<gene>
    <name evidence="14" type="ORF">AOXY_G34319</name>
</gene>
<dbReference type="InterPro" id="IPR013783">
    <property type="entry name" value="Ig-like_fold"/>
</dbReference>
<feature type="chain" id="PRO_5042275557" description="Ig-like domain-containing protein" evidence="12">
    <location>
        <begin position="26"/>
        <end position="259"/>
    </location>
</feature>
<dbReference type="GO" id="GO:0060097">
    <property type="term" value="P:cytoskeletal rearrangement involved in phagocytosis, engulfment"/>
    <property type="evidence" value="ECO:0007669"/>
    <property type="project" value="TreeGrafter"/>
</dbReference>
<evidence type="ECO:0000313" key="15">
    <source>
        <dbReference type="Proteomes" id="UP001230051"/>
    </source>
</evidence>
<keyword evidence="6" id="KW-1015">Disulfide bond</keyword>
<keyword evidence="3 12" id="KW-0732">Signal</keyword>
<dbReference type="PANTHER" id="PTHR46608:SF3">
    <property type="entry name" value="T-CELL IMMUNOGLOBULIN AND MUCIN DOMAIN-CONTAINING PROTEIN 4"/>
    <property type="match status" value="1"/>
</dbReference>
<evidence type="ECO:0000256" key="3">
    <source>
        <dbReference type="ARBA" id="ARBA00022729"/>
    </source>
</evidence>
<dbReference type="InterPro" id="IPR003599">
    <property type="entry name" value="Ig_sub"/>
</dbReference>
<accession>A0AAD8CFT8</accession>
<proteinExistence type="inferred from homology"/>
<name>A0AAD8CFT8_ACIOX</name>
<evidence type="ECO:0000256" key="9">
    <source>
        <dbReference type="ARBA" id="ARBA00038203"/>
    </source>
</evidence>
<keyword evidence="2 11" id="KW-0812">Transmembrane</keyword>
<evidence type="ECO:0000259" key="13">
    <source>
        <dbReference type="PROSITE" id="PS50835"/>
    </source>
</evidence>
<dbReference type="InterPro" id="IPR013106">
    <property type="entry name" value="Ig_V-set"/>
</dbReference>
<evidence type="ECO:0000313" key="14">
    <source>
        <dbReference type="EMBL" id="KAK1150414.1"/>
    </source>
</evidence>
<keyword evidence="15" id="KW-1185">Reference proteome</keyword>
<sequence>MKMLFSYDSLCWLLLVLMQVTCNSAQKVSGMLGQNVTVPCRYSVKGGVMGMCWGRGVCPASKCTQTIISSDGNRVNHEKSDKYGLFGNLQEGDVSLTILHATEEDSGTYCCRVEISGLFNDQKHNTQLIIGKAPATTTSKPVTTDRGADTVNTSKGQITTSFWNDTDSTSNHITSSEQDPNSTQTTTVQNKSPLGIGVSVMLLLLLLAVLCFLFIFKKNPKPSRNCKSEQTWMRTFTPLKNKPIMKCAPNGSQRRSRRP</sequence>
<feature type="region of interest" description="Disordered" evidence="10">
    <location>
        <begin position="159"/>
        <end position="188"/>
    </location>
</feature>
<evidence type="ECO:0000256" key="12">
    <source>
        <dbReference type="SAM" id="SignalP"/>
    </source>
</evidence>
<dbReference type="AlphaFoldDB" id="A0AAD8CFT8"/>
<dbReference type="PROSITE" id="PS50835">
    <property type="entry name" value="IG_LIKE"/>
    <property type="match status" value="1"/>
</dbReference>
<dbReference type="InterPro" id="IPR036179">
    <property type="entry name" value="Ig-like_dom_sf"/>
</dbReference>
<feature type="transmembrane region" description="Helical" evidence="11">
    <location>
        <begin position="194"/>
        <end position="216"/>
    </location>
</feature>
<reference evidence="14" key="1">
    <citation type="submission" date="2022-02" db="EMBL/GenBank/DDBJ databases">
        <title>Atlantic sturgeon de novo genome assembly.</title>
        <authorList>
            <person name="Stock M."/>
            <person name="Klopp C."/>
            <person name="Guiguen Y."/>
            <person name="Cabau C."/>
            <person name="Parinello H."/>
            <person name="Santidrian Yebra-Pimentel E."/>
            <person name="Kuhl H."/>
            <person name="Dirks R.P."/>
            <person name="Guessner J."/>
            <person name="Wuertz S."/>
            <person name="Du K."/>
            <person name="Schartl M."/>
        </authorList>
    </citation>
    <scope>NUCLEOTIDE SEQUENCE</scope>
    <source>
        <strain evidence="14">STURGEONOMICS-FGT-2020</strain>
        <tissue evidence="14">Whole blood</tissue>
    </source>
</reference>
<dbReference type="GO" id="GO:0001786">
    <property type="term" value="F:phosphatidylserine binding"/>
    <property type="evidence" value="ECO:0007669"/>
    <property type="project" value="TreeGrafter"/>
</dbReference>
<comment type="subcellular location">
    <subcellularLocation>
        <location evidence="1">Membrane</location>
        <topology evidence="1">Single-pass type I membrane protein</topology>
    </subcellularLocation>
</comment>
<keyword evidence="7" id="KW-0325">Glycoprotein</keyword>